<evidence type="ECO:0000259" key="4">
    <source>
        <dbReference type="PROSITE" id="PS50110"/>
    </source>
</evidence>
<dbReference type="InterPro" id="IPR046947">
    <property type="entry name" value="LytR-like"/>
</dbReference>
<dbReference type="Gene3D" id="3.40.50.2300">
    <property type="match status" value="1"/>
</dbReference>
<sequence length="246" mass="28607">MLKVAIADVSSESRDDLKQLLSQVNNISIIGESDNEEGLLKIISTFKPDVLFIEIELHESYGIDVAKKINMLSPLTSIIFMTSQEKYLKEAFEVYAYDYLIKPLQLQRIIQTLSRINNFEAHKSAPISKDISTKTPDVLNKIFIESEGRSYMVNIPDIIFITRYNRKVLLITENQSYSIWSSIENLEKRLPENFFRSHKGYIINLNFINEINLMSKNTYQVYFRDCSETALMTMDKSKLLKEKYCL</sequence>
<feature type="domain" description="HTH LytTR-type" evidence="5">
    <location>
        <begin position="142"/>
        <end position="246"/>
    </location>
</feature>
<evidence type="ECO:0000256" key="2">
    <source>
        <dbReference type="ARBA" id="ARBA00024867"/>
    </source>
</evidence>
<evidence type="ECO:0000313" key="6">
    <source>
        <dbReference type="EMBL" id="OPX44523.1"/>
    </source>
</evidence>
<evidence type="ECO:0000256" key="3">
    <source>
        <dbReference type="PROSITE-ProRule" id="PRU00169"/>
    </source>
</evidence>
<gene>
    <name evidence="6" type="primary">yehT</name>
    <name evidence="6" type="ORF">CLHUN_15160</name>
</gene>
<dbReference type="GO" id="GO:0000156">
    <property type="term" value="F:phosphorelay response regulator activity"/>
    <property type="evidence" value="ECO:0007669"/>
    <property type="project" value="InterPro"/>
</dbReference>
<dbReference type="RefSeq" id="WP_080063964.1">
    <property type="nucleotide sequence ID" value="NZ_MZGX01000008.1"/>
</dbReference>
<reference evidence="6 7" key="1">
    <citation type="submission" date="2017-03" db="EMBL/GenBank/DDBJ databases">
        <title>Genome sequence of Clostridium hungatei DSM 14427.</title>
        <authorList>
            <person name="Poehlein A."/>
            <person name="Daniel R."/>
        </authorList>
    </citation>
    <scope>NUCLEOTIDE SEQUENCE [LARGE SCALE GENOMIC DNA]</scope>
    <source>
        <strain evidence="6 7">DSM 14427</strain>
    </source>
</reference>
<dbReference type="STRING" id="48256.CLHUN_15160"/>
<organism evidence="6 7">
    <name type="scientific">Ruminiclostridium hungatei</name>
    <name type="common">Clostridium hungatei</name>
    <dbReference type="NCBI Taxonomy" id="48256"/>
    <lineage>
        <taxon>Bacteria</taxon>
        <taxon>Bacillati</taxon>
        <taxon>Bacillota</taxon>
        <taxon>Clostridia</taxon>
        <taxon>Eubacteriales</taxon>
        <taxon>Oscillospiraceae</taxon>
        <taxon>Ruminiclostridium</taxon>
    </lineage>
</organism>
<comment type="caution">
    <text evidence="3">Lacks conserved residue(s) required for the propagation of feature annotation.</text>
</comment>
<dbReference type="PROSITE" id="PS50930">
    <property type="entry name" value="HTH_LYTTR"/>
    <property type="match status" value="1"/>
</dbReference>
<name>A0A1V4SL56_RUMHU</name>
<dbReference type="GO" id="GO:0003677">
    <property type="term" value="F:DNA binding"/>
    <property type="evidence" value="ECO:0007669"/>
    <property type="project" value="InterPro"/>
</dbReference>
<protein>
    <recommendedName>
        <fullName evidence="1">Stage 0 sporulation protein A homolog</fullName>
    </recommendedName>
</protein>
<dbReference type="Proteomes" id="UP000191554">
    <property type="component" value="Unassembled WGS sequence"/>
</dbReference>
<dbReference type="InterPro" id="IPR011006">
    <property type="entry name" value="CheY-like_superfamily"/>
</dbReference>
<dbReference type="InterPro" id="IPR007492">
    <property type="entry name" value="LytTR_DNA-bd_dom"/>
</dbReference>
<dbReference type="SMART" id="SM00850">
    <property type="entry name" value="LytTR"/>
    <property type="match status" value="1"/>
</dbReference>
<evidence type="ECO:0000313" key="7">
    <source>
        <dbReference type="Proteomes" id="UP000191554"/>
    </source>
</evidence>
<accession>A0A1V4SL56</accession>
<keyword evidence="7" id="KW-1185">Reference proteome</keyword>
<dbReference type="SMART" id="SM00448">
    <property type="entry name" value="REC"/>
    <property type="match status" value="1"/>
</dbReference>
<dbReference type="Gene3D" id="2.40.50.1020">
    <property type="entry name" value="LytTr DNA-binding domain"/>
    <property type="match status" value="1"/>
</dbReference>
<dbReference type="SUPFAM" id="SSF52172">
    <property type="entry name" value="CheY-like"/>
    <property type="match status" value="1"/>
</dbReference>
<dbReference type="InterPro" id="IPR001789">
    <property type="entry name" value="Sig_transdc_resp-reg_receiver"/>
</dbReference>
<dbReference type="Pfam" id="PF04397">
    <property type="entry name" value="LytTR"/>
    <property type="match status" value="1"/>
</dbReference>
<dbReference type="OrthoDB" id="9809318at2"/>
<dbReference type="AlphaFoldDB" id="A0A1V4SL56"/>
<feature type="domain" description="Response regulatory" evidence="4">
    <location>
        <begin position="3"/>
        <end position="117"/>
    </location>
</feature>
<dbReference type="EMBL" id="MZGX01000008">
    <property type="protein sequence ID" value="OPX44523.1"/>
    <property type="molecule type" value="Genomic_DNA"/>
</dbReference>
<dbReference type="PROSITE" id="PS50110">
    <property type="entry name" value="RESPONSE_REGULATORY"/>
    <property type="match status" value="1"/>
</dbReference>
<dbReference type="Pfam" id="PF00072">
    <property type="entry name" value="Response_reg"/>
    <property type="match status" value="1"/>
</dbReference>
<evidence type="ECO:0000256" key="1">
    <source>
        <dbReference type="ARBA" id="ARBA00018672"/>
    </source>
</evidence>
<comment type="function">
    <text evidence="2">May play the central regulatory role in sporulation. It may be an element of the effector pathway responsible for the activation of sporulation genes in response to nutritional stress. Spo0A may act in concert with spo0H (a sigma factor) to control the expression of some genes that are critical to the sporulation process.</text>
</comment>
<evidence type="ECO:0000259" key="5">
    <source>
        <dbReference type="PROSITE" id="PS50930"/>
    </source>
</evidence>
<dbReference type="PANTHER" id="PTHR37299:SF1">
    <property type="entry name" value="STAGE 0 SPORULATION PROTEIN A HOMOLOG"/>
    <property type="match status" value="1"/>
</dbReference>
<comment type="caution">
    <text evidence="6">The sequence shown here is derived from an EMBL/GenBank/DDBJ whole genome shotgun (WGS) entry which is preliminary data.</text>
</comment>
<dbReference type="PANTHER" id="PTHR37299">
    <property type="entry name" value="TRANSCRIPTIONAL REGULATOR-RELATED"/>
    <property type="match status" value="1"/>
</dbReference>
<proteinExistence type="predicted"/>